<dbReference type="Gene3D" id="2.120.10.80">
    <property type="entry name" value="Kelch-type beta propeller"/>
    <property type="match status" value="2"/>
</dbReference>
<dbReference type="InterPro" id="IPR011333">
    <property type="entry name" value="SKP1/BTB/POZ_sf"/>
</dbReference>
<keyword evidence="3" id="KW-0009">Actin-binding</keyword>
<keyword evidence="1" id="KW-0880">Kelch repeat</keyword>
<dbReference type="InterPro" id="IPR015915">
    <property type="entry name" value="Kelch-typ_b-propeller"/>
</dbReference>
<dbReference type="OrthoDB" id="45365at2759"/>
<dbReference type="SMART" id="SM00612">
    <property type="entry name" value="Kelch"/>
    <property type="match status" value="6"/>
</dbReference>
<evidence type="ECO:0000313" key="6">
    <source>
        <dbReference type="EMBL" id="GFT31272.1"/>
    </source>
</evidence>
<feature type="compositionally biased region" description="Polar residues" evidence="4">
    <location>
        <begin position="776"/>
        <end position="818"/>
    </location>
</feature>
<proteinExistence type="predicted"/>
<dbReference type="InterPro" id="IPR006652">
    <property type="entry name" value="Kelch_1"/>
</dbReference>
<dbReference type="InterPro" id="IPR011705">
    <property type="entry name" value="BACK"/>
</dbReference>
<dbReference type="GO" id="GO:0003779">
    <property type="term" value="F:actin binding"/>
    <property type="evidence" value="ECO:0007669"/>
    <property type="project" value="UniProtKB-KW"/>
</dbReference>
<evidence type="ECO:0000256" key="4">
    <source>
        <dbReference type="SAM" id="MobiDB-lite"/>
    </source>
</evidence>
<dbReference type="Pfam" id="PF24681">
    <property type="entry name" value="Kelch_KLHDC2_KLHL20_DRC7"/>
    <property type="match status" value="1"/>
</dbReference>
<dbReference type="EMBL" id="BMAW01061471">
    <property type="protein sequence ID" value="GFT31272.1"/>
    <property type="molecule type" value="Genomic_DNA"/>
</dbReference>
<dbReference type="PANTHER" id="PTHR24412:SF396">
    <property type="entry name" value="INFLUENZA VIRUS NS1A-BINDING PROTEIN"/>
    <property type="match status" value="1"/>
</dbReference>
<dbReference type="Pfam" id="PF00651">
    <property type="entry name" value="BTB"/>
    <property type="match status" value="1"/>
</dbReference>
<sequence length="829" mass="90926">MFRNTIPLAFGIPRHKNHHQKQIVYCQWYAKSKSLLTPLQSLMSGIGCCRGLMVKALKSSGFPRVGENCEFLFLLLAAAIVHRLALLLRVVLFPLLSSNPVNGFGMNKTPSPEGMAVKEVQKETTKKSDLFVFDDTSYKEVMFDNLNKLRKNKQFCDVTLQVGASQDVREIYAHRAVLASASPYLFDIFAAESKGSSNQYKLAGIFDYDAFESLVNYAYTGRLEVPQKLVKATYVAASKLRMTSAAKQCGKYLLENMTPKNCIGLRSLAGIASNPELLNKVDNFIRQNINEVIKSKDFLALLTVPVELLHNSHEEKNATNVKHLCDMVLDWVKGVTEDQTVRLEDLAQKVHMLYLNPDRTLHDCSDIENGDLQDSEVIQDYKKLSRKVSVPASGKPRTKLSSQTPAKPRQFLFTKSDSSSSLSSLSDEEESDYKVIVTTMNGENSMVGLVAAHGKLTVLSIVQRVHSPNHSPLSSRNASVEKISTYSVVPPMSSARCAVGTAELEGKLLVCGGYDRGECLKTVESYDFSTNKWTTMQPMKVPRGRFNAAVVNNKVYAVGGCDGQKDLGTAEYWDPDTNSWKQLPGLPAVRSHAGVCSMDKTLYVVGGWNGQRGLKRCDIFDTENNSWSNMAPLSIGRYQAGVGAMNGYVYAVGGCDSWNCLNSVERYDPATDTWSTVASLNTARRGCGVAVYDGKLYAVGGHDGIHSLCTVEIYNPETDSWSAGPSLTTCRANVGVSVVGNRLFAVGGFTGKTFLNTVEYLDKENNEWTSFVPKDQGSTNSAVKNGTSDCDSSRNDMNGTSATDKNGTLNCELSSNGVNGELHEEQAVH</sequence>
<dbReference type="CDD" id="cd18502">
    <property type="entry name" value="BACK_NS1BP_IVNS1ABP"/>
    <property type="match status" value="1"/>
</dbReference>
<protein>
    <submittedName>
        <fullName evidence="6">Influenza virus NS1A-binding protein homolog</fullName>
    </submittedName>
</protein>
<dbReference type="CDD" id="cd18306">
    <property type="entry name" value="BTB_POZ_NS1BP"/>
    <property type="match status" value="1"/>
</dbReference>
<feature type="region of interest" description="Disordered" evidence="4">
    <location>
        <begin position="388"/>
        <end position="425"/>
    </location>
</feature>
<dbReference type="Gene3D" id="1.25.40.420">
    <property type="match status" value="1"/>
</dbReference>
<dbReference type="SUPFAM" id="SSF54695">
    <property type="entry name" value="POZ domain"/>
    <property type="match status" value="1"/>
</dbReference>
<dbReference type="PRINTS" id="PR00501">
    <property type="entry name" value="KELCHREPEAT"/>
</dbReference>
<evidence type="ECO:0000256" key="3">
    <source>
        <dbReference type="ARBA" id="ARBA00023203"/>
    </source>
</evidence>
<dbReference type="Pfam" id="PF07707">
    <property type="entry name" value="BACK"/>
    <property type="match status" value="1"/>
</dbReference>
<keyword evidence="7" id="KW-1185">Reference proteome</keyword>
<dbReference type="PROSITE" id="PS50097">
    <property type="entry name" value="BTB"/>
    <property type="match status" value="1"/>
</dbReference>
<name>A0A8X6NSV5_NEPPI</name>
<reference evidence="6" key="1">
    <citation type="submission" date="2020-08" db="EMBL/GenBank/DDBJ databases">
        <title>Multicomponent nature underlies the extraordinary mechanical properties of spider dragline silk.</title>
        <authorList>
            <person name="Kono N."/>
            <person name="Nakamura H."/>
            <person name="Mori M."/>
            <person name="Yoshida Y."/>
            <person name="Ohtoshi R."/>
            <person name="Malay A.D."/>
            <person name="Moran D.A.P."/>
            <person name="Tomita M."/>
            <person name="Numata K."/>
            <person name="Arakawa K."/>
        </authorList>
    </citation>
    <scope>NUCLEOTIDE SEQUENCE</scope>
</reference>
<feature type="compositionally biased region" description="Low complexity" evidence="4">
    <location>
        <begin position="416"/>
        <end position="425"/>
    </location>
</feature>
<dbReference type="AlphaFoldDB" id="A0A8X6NSV5"/>
<comment type="caution">
    <text evidence="6">The sequence shown here is derived from an EMBL/GenBank/DDBJ whole genome shotgun (WGS) entry which is preliminary data.</text>
</comment>
<gene>
    <name evidence="6" type="primary">ivns1abp</name>
    <name evidence="6" type="ORF">NPIL_308392</name>
</gene>
<dbReference type="PANTHER" id="PTHR24412">
    <property type="entry name" value="KELCH PROTEIN"/>
    <property type="match status" value="1"/>
</dbReference>
<evidence type="ECO:0000313" key="7">
    <source>
        <dbReference type="Proteomes" id="UP000887013"/>
    </source>
</evidence>
<feature type="region of interest" description="Disordered" evidence="4">
    <location>
        <begin position="772"/>
        <end position="829"/>
    </location>
</feature>
<organism evidence="6 7">
    <name type="scientific">Nephila pilipes</name>
    <name type="common">Giant wood spider</name>
    <name type="synonym">Nephila maculata</name>
    <dbReference type="NCBI Taxonomy" id="299642"/>
    <lineage>
        <taxon>Eukaryota</taxon>
        <taxon>Metazoa</taxon>
        <taxon>Ecdysozoa</taxon>
        <taxon>Arthropoda</taxon>
        <taxon>Chelicerata</taxon>
        <taxon>Arachnida</taxon>
        <taxon>Araneae</taxon>
        <taxon>Araneomorphae</taxon>
        <taxon>Entelegynae</taxon>
        <taxon>Araneoidea</taxon>
        <taxon>Nephilidae</taxon>
        <taxon>Nephila</taxon>
    </lineage>
</organism>
<feature type="domain" description="BTB" evidence="5">
    <location>
        <begin position="156"/>
        <end position="227"/>
    </location>
</feature>
<keyword evidence="2" id="KW-0677">Repeat</keyword>
<dbReference type="Proteomes" id="UP000887013">
    <property type="component" value="Unassembled WGS sequence"/>
</dbReference>
<evidence type="ECO:0000259" key="5">
    <source>
        <dbReference type="PROSITE" id="PS50097"/>
    </source>
</evidence>
<evidence type="ECO:0000256" key="2">
    <source>
        <dbReference type="ARBA" id="ARBA00022737"/>
    </source>
</evidence>
<dbReference type="InterPro" id="IPR000210">
    <property type="entry name" value="BTB/POZ_dom"/>
</dbReference>
<evidence type="ECO:0000256" key="1">
    <source>
        <dbReference type="ARBA" id="ARBA00022441"/>
    </source>
</evidence>
<dbReference type="SUPFAM" id="SSF50965">
    <property type="entry name" value="Galactose oxidase, central domain"/>
    <property type="match status" value="1"/>
</dbReference>
<dbReference type="SMART" id="SM00225">
    <property type="entry name" value="BTB"/>
    <property type="match status" value="1"/>
</dbReference>
<dbReference type="Pfam" id="PF01344">
    <property type="entry name" value="Kelch_1"/>
    <property type="match status" value="3"/>
</dbReference>
<dbReference type="Gene3D" id="3.30.710.10">
    <property type="entry name" value="Potassium Channel Kv1.1, Chain A"/>
    <property type="match status" value="1"/>
</dbReference>
<accession>A0A8X6NSV5</accession>
<dbReference type="InterPro" id="IPR011043">
    <property type="entry name" value="Gal_Oxase/kelch_b-propeller"/>
</dbReference>